<evidence type="ECO:0000256" key="5">
    <source>
        <dbReference type="ARBA" id="ARBA00023228"/>
    </source>
</evidence>
<evidence type="ECO:0000256" key="2">
    <source>
        <dbReference type="ARBA" id="ARBA00004496"/>
    </source>
</evidence>
<dbReference type="GO" id="GO:0071230">
    <property type="term" value="P:cellular response to amino acid stimulus"/>
    <property type="evidence" value="ECO:0007669"/>
    <property type="project" value="TreeGrafter"/>
</dbReference>
<evidence type="ECO:0000256" key="6">
    <source>
        <dbReference type="ARBA" id="ARBA00032692"/>
    </source>
</evidence>
<dbReference type="AlphaFoldDB" id="A0A0B7A3Y7"/>
<evidence type="ECO:0000256" key="1">
    <source>
        <dbReference type="ARBA" id="ARBA00004371"/>
    </source>
</evidence>
<dbReference type="Gene3D" id="3.30.450.30">
    <property type="entry name" value="Dynein light chain 2a, cytoplasmic"/>
    <property type="match status" value="1"/>
</dbReference>
<proteinExistence type="inferred from homology"/>
<dbReference type="GO" id="GO:0071986">
    <property type="term" value="C:Ragulator complex"/>
    <property type="evidence" value="ECO:0007669"/>
    <property type="project" value="InterPro"/>
</dbReference>
<evidence type="ECO:0000256" key="4">
    <source>
        <dbReference type="ARBA" id="ARBA00022490"/>
    </source>
</evidence>
<dbReference type="PANTHER" id="PTHR13342">
    <property type="entry name" value="RAGULATOR COMPLEX PROTEIN LAMTOR5"/>
    <property type="match status" value="1"/>
</dbReference>
<dbReference type="GO" id="GO:0043066">
    <property type="term" value="P:negative regulation of apoptotic process"/>
    <property type="evidence" value="ECO:0007669"/>
    <property type="project" value="InterPro"/>
</dbReference>
<comment type="similarity">
    <text evidence="3">Belongs to the LAMTOR5 family.</text>
</comment>
<protein>
    <recommendedName>
        <fullName evidence="6">Late endosomal/lysosomal adaptor and MAPK and MTOR activator 5</fullName>
    </recommendedName>
</protein>
<evidence type="ECO:0000256" key="3">
    <source>
        <dbReference type="ARBA" id="ARBA00007795"/>
    </source>
</evidence>
<dbReference type="PANTHER" id="PTHR13342:SF2">
    <property type="entry name" value="RAGULATOR COMPLEX PROTEIN LAMTOR5"/>
    <property type="match status" value="1"/>
</dbReference>
<name>A0A0B7A3Y7_9EUPU</name>
<dbReference type="Pfam" id="PF16672">
    <property type="entry name" value="LAMTOR5"/>
    <property type="match status" value="1"/>
</dbReference>
<comment type="subcellular location">
    <subcellularLocation>
        <location evidence="2">Cytoplasm</location>
    </subcellularLocation>
    <subcellularLocation>
        <location evidence="1">Lysosome</location>
    </subcellularLocation>
</comment>
<sequence>MHTLRRSLDAHMRLPVNAMTCHLSEVSGIICVDSNGLCLGAKGNIPQQCSGYLSALATQAAKLSQNGSAVDPVICLETEHGSLLVKKADNMTTAIFKSS</sequence>
<dbReference type="GO" id="GO:1904263">
    <property type="term" value="P:positive regulation of TORC1 signaling"/>
    <property type="evidence" value="ECO:0007669"/>
    <property type="project" value="TreeGrafter"/>
</dbReference>
<dbReference type="GO" id="GO:0005764">
    <property type="term" value="C:lysosome"/>
    <property type="evidence" value="ECO:0007669"/>
    <property type="project" value="UniProtKB-SubCell"/>
</dbReference>
<keyword evidence="4" id="KW-0963">Cytoplasm</keyword>
<dbReference type="InterPro" id="IPR024135">
    <property type="entry name" value="LAMTOR5"/>
</dbReference>
<evidence type="ECO:0000313" key="7">
    <source>
        <dbReference type="EMBL" id="CEK75659.1"/>
    </source>
</evidence>
<reference evidence="7" key="1">
    <citation type="submission" date="2014-12" db="EMBL/GenBank/DDBJ databases">
        <title>Insight into the proteome of Arion vulgaris.</title>
        <authorList>
            <person name="Aradska J."/>
            <person name="Bulat T."/>
            <person name="Smidak R."/>
            <person name="Sarate P."/>
            <person name="Gangsoo J."/>
            <person name="Sialana F."/>
            <person name="Bilban M."/>
            <person name="Lubec G."/>
        </authorList>
    </citation>
    <scope>NUCLEOTIDE SEQUENCE</scope>
    <source>
        <tissue evidence="7">Skin</tissue>
    </source>
</reference>
<accession>A0A0B7A3Y7</accession>
<organism evidence="7">
    <name type="scientific">Arion vulgaris</name>
    <dbReference type="NCBI Taxonomy" id="1028688"/>
    <lineage>
        <taxon>Eukaryota</taxon>
        <taxon>Metazoa</taxon>
        <taxon>Spiralia</taxon>
        <taxon>Lophotrochozoa</taxon>
        <taxon>Mollusca</taxon>
        <taxon>Gastropoda</taxon>
        <taxon>Heterobranchia</taxon>
        <taxon>Euthyneura</taxon>
        <taxon>Panpulmonata</taxon>
        <taxon>Eupulmonata</taxon>
        <taxon>Stylommatophora</taxon>
        <taxon>Helicina</taxon>
        <taxon>Arionoidea</taxon>
        <taxon>Arionidae</taxon>
        <taxon>Arion</taxon>
    </lineage>
</organism>
<dbReference type="EMBL" id="HACG01028794">
    <property type="protein sequence ID" value="CEK75659.1"/>
    <property type="molecule type" value="Transcribed_RNA"/>
</dbReference>
<gene>
    <name evidence="7" type="primary">ORF96453</name>
</gene>
<dbReference type="GO" id="GO:0005085">
    <property type="term" value="F:guanyl-nucleotide exchange factor activity"/>
    <property type="evidence" value="ECO:0007669"/>
    <property type="project" value="TreeGrafter"/>
</dbReference>
<keyword evidence="5" id="KW-0458">Lysosome</keyword>